<dbReference type="InterPro" id="IPR025668">
    <property type="entry name" value="Tnp_DDE_dom"/>
</dbReference>
<feature type="region of interest" description="Disordered" evidence="1">
    <location>
        <begin position="328"/>
        <end position="348"/>
    </location>
</feature>
<evidence type="ECO:0000256" key="1">
    <source>
        <dbReference type="SAM" id="MobiDB-lite"/>
    </source>
</evidence>
<feature type="compositionally biased region" description="Basic and acidic residues" evidence="1">
    <location>
        <begin position="197"/>
        <end position="208"/>
    </location>
</feature>
<proteinExistence type="predicted"/>
<evidence type="ECO:0000259" key="3">
    <source>
        <dbReference type="Pfam" id="PF13751"/>
    </source>
</evidence>
<dbReference type="AlphaFoldDB" id="T1CCG8"/>
<dbReference type="PANTHER" id="PTHR35604">
    <property type="entry name" value="TRANSPOSASE INSH FOR INSERTION SEQUENCE ELEMENT IS5A-RELATED"/>
    <property type="match status" value="1"/>
</dbReference>
<evidence type="ECO:0000259" key="2">
    <source>
        <dbReference type="Pfam" id="PF05598"/>
    </source>
</evidence>
<dbReference type="Pfam" id="PF05598">
    <property type="entry name" value="DUF772"/>
    <property type="match status" value="1"/>
</dbReference>
<feature type="region of interest" description="Disordered" evidence="1">
    <location>
        <begin position="197"/>
        <end position="216"/>
    </location>
</feature>
<feature type="non-terminal residue" evidence="4">
    <location>
        <position position="420"/>
    </location>
</feature>
<dbReference type="InterPro" id="IPR008490">
    <property type="entry name" value="Transposase_InsH_N"/>
</dbReference>
<organism evidence="4">
    <name type="scientific">mine drainage metagenome</name>
    <dbReference type="NCBI Taxonomy" id="410659"/>
    <lineage>
        <taxon>unclassified sequences</taxon>
        <taxon>metagenomes</taxon>
        <taxon>ecological metagenomes</taxon>
    </lineage>
</organism>
<feature type="domain" description="Transposase InsH N-terminal" evidence="2">
    <location>
        <begin position="26"/>
        <end position="120"/>
    </location>
</feature>
<comment type="caution">
    <text evidence="4">The sequence shown here is derived from an EMBL/GenBank/DDBJ whole genome shotgun (WGS) entry which is preliminary data.</text>
</comment>
<feature type="domain" description="Transposase DDE" evidence="3">
    <location>
        <begin position="331"/>
        <end position="405"/>
    </location>
</feature>
<sequence>MAMGRREDQQKQEPLWIAHTELASAPGHPFYEKLNELLDAERFDPFVEALSAKFYAKKFGRPSLLPGIYFRSLLIGYFEGIEAERGIAWRVADSLGLRRFLGIALTEATPDHSTLSRTRRLIDLETHEQVFAWVLNLLADRGLLQGKRIGIDATTLEANAAMKSIVRRDTGESYNEFLTGLARESGMETPTREDLARLDRKREKRTSNKEWMSPTDGDARIAKMKDGSTHLAHKANTRWIWNRARWLPLLCRPPTWATPRPCIKTLAEAGLAVAELVGREAELHPEDTPKVNVDGVEELVADKGYHSGSVLEQVKALEVSTYIPERKQAGKRNWDGKQSEQQAVEANQSRVTGDYGKQLLRRRGEFVERSFAHCYETGGMRRCTLRGHENILKRLLIHIGAFNISLVLRKMVGSRQRPAS</sequence>
<reference evidence="4" key="2">
    <citation type="journal article" date="2014" name="ISME J.">
        <title>Microbial stratification in low pH oxic and suboxic macroscopic growths along an acid mine drainage.</title>
        <authorList>
            <person name="Mendez-Garcia C."/>
            <person name="Mesa V."/>
            <person name="Sprenger R.R."/>
            <person name="Richter M."/>
            <person name="Diez M.S."/>
            <person name="Solano J."/>
            <person name="Bargiela R."/>
            <person name="Golyshina O.V."/>
            <person name="Manteca A."/>
            <person name="Ramos J.L."/>
            <person name="Gallego J.R."/>
            <person name="Llorente I."/>
            <person name="Martins Dos Santos V.A."/>
            <person name="Jensen O.N."/>
            <person name="Pelaez A.I."/>
            <person name="Sanchez J."/>
            <person name="Ferrer M."/>
        </authorList>
    </citation>
    <scope>NUCLEOTIDE SEQUENCE</scope>
</reference>
<name>T1CCG8_9ZZZZ</name>
<dbReference type="PANTHER" id="PTHR35604:SF2">
    <property type="entry name" value="TRANSPOSASE INSH FOR INSERTION SEQUENCE ELEMENT IS5A-RELATED"/>
    <property type="match status" value="1"/>
</dbReference>
<accession>T1CCG8</accession>
<dbReference type="EMBL" id="AUZZ01001428">
    <property type="protein sequence ID" value="EQD64375.1"/>
    <property type="molecule type" value="Genomic_DNA"/>
</dbReference>
<gene>
    <name evidence="4" type="ORF">B2A_02037</name>
</gene>
<dbReference type="Pfam" id="PF13751">
    <property type="entry name" value="DDE_Tnp_1_6"/>
    <property type="match status" value="1"/>
</dbReference>
<feature type="compositionally biased region" description="Basic and acidic residues" evidence="1">
    <location>
        <begin position="328"/>
        <end position="338"/>
    </location>
</feature>
<reference evidence="4" key="1">
    <citation type="submission" date="2013-08" db="EMBL/GenBank/DDBJ databases">
        <authorList>
            <person name="Mendez C."/>
            <person name="Richter M."/>
            <person name="Ferrer M."/>
            <person name="Sanchez J."/>
        </authorList>
    </citation>
    <scope>NUCLEOTIDE SEQUENCE</scope>
</reference>
<feature type="compositionally biased region" description="Polar residues" evidence="1">
    <location>
        <begin position="339"/>
        <end position="348"/>
    </location>
</feature>
<evidence type="ECO:0000313" key="4">
    <source>
        <dbReference type="EMBL" id="EQD64375.1"/>
    </source>
</evidence>
<protein>
    <submittedName>
        <fullName evidence="4">Transposase for insertion sequence element</fullName>
    </submittedName>
</protein>